<reference evidence="1" key="1">
    <citation type="submission" date="2020-03" db="EMBL/GenBank/DDBJ databases">
        <title>The deep terrestrial virosphere.</title>
        <authorList>
            <person name="Holmfeldt K."/>
            <person name="Nilsson E."/>
            <person name="Simone D."/>
            <person name="Lopez-Fernandez M."/>
            <person name="Wu X."/>
            <person name="de Brujin I."/>
            <person name="Lundin D."/>
            <person name="Andersson A."/>
            <person name="Bertilsson S."/>
            <person name="Dopson M."/>
        </authorList>
    </citation>
    <scope>NUCLEOTIDE SEQUENCE</scope>
    <source>
        <strain evidence="4">MM415A00093</strain>
        <strain evidence="2">MM415B00143</strain>
        <strain evidence="1">TM448A00087</strain>
        <strain evidence="3">TM448B00099</strain>
    </source>
</reference>
<evidence type="ECO:0000313" key="4">
    <source>
        <dbReference type="EMBL" id="QJI04600.1"/>
    </source>
</evidence>
<accession>A0A6H1Z963</accession>
<proteinExistence type="predicted"/>
<evidence type="ECO:0000313" key="3">
    <source>
        <dbReference type="EMBL" id="QJH93619.1"/>
    </source>
</evidence>
<name>A0A6H1Z963_9ZZZZ</name>
<evidence type="ECO:0008006" key="5">
    <source>
        <dbReference type="Google" id="ProtNLM"/>
    </source>
</evidence>
<dbReference type="EMBL" id="MT144589">
    <property type="protein sequence ID" value="QJH93619.1"/>
    <property type="molecule type" value="Genomic_DNA"/>
</dbReference>
<dbReference type="EMBL" id="MT143973">
    <property type="protein sequence ID" value="QJA44078.1"/>
    <property type="molecule type" value="Genomic_DNA"/>
</dbReference>
<dbReference type="EMBL" id="MT145187">
    <property type="protein sequence ID" value="QJI04600.1"/>
    <property type="molecule type" value="Genomic_DNA"/>
</dbReference>
<evidence type="ECO:0000313" key="1">
    <source>
        <dbReference type="EMBL" id="QJA44078.1"/>
    </source>
</evidence>
<gene>
    <name evidence="4" type="ORF">MM415A00093_0093</name>
    <name evidence="2" type="ORF">MM415B00143_0101</name>
    <name evidence="1" type="ORF">TM448A00087_0011</name>
    <name evidence="3" type="ORF">TM448B00099_0095</name>
</gene>
<protein>
    <recommendedName>
        <fullName evidence="5">Glycosyltransferase</fullName>
    </recommendedName>
</protein>
<organism evidence="1">
    <name type="scientific">viral metagenome</name>
    <dbReference type="NCBI Taxonomy" id="1070528"/>
    <lineage>
        <taxon>unclassified sequences</taxon>
        <taxon>metagenomes</taxon>
        <taxon>organismal metagenomes</taxon>
    </lineage>
</organism>
<evidence type="ECO:0000313" key="2">
    <source>
        <dbReference type="EMBL" id="QJA67950.1"/>
    </source>
</evidence>
<dbReference type="EMBL" id="MT141577">
    <property type="protein sequence ID" value="QJA67950.1"/>
    <property type="molecule type" value="Genomic_DNA"/>
</dbReference>
<sequence length="241" mass="27849">MNICILGWYYDLDFMRVLEAIHPKYPVHIVGHRPNAVSPLPTTVIENVGLEFGGYDYYLKNLWDGINPVFFTHDDTLVTDMVVFDKIAKIDKDFSFIFYNNRESLSCMGAHGRAFYCSPRFLEHIKSHPCKCDMEPKNHTGFYFDPANKGKVTVDGETIMDYTAICDGDSYNKGIKHLYFQLHTLKGNNYLMDKPWKFGEDILPDYQYGYRGLVGIEALIGEVNNLITQDSNKIKRLYRPL</sequence>
<dbReference type="AlphaFoldDB" id="A0A6H1Z963"/>